<gene>
    <name evidence="1" type="ORF">G7087_14085</name>
</gene>
<accession>A0ABX0HWY0</accession>
<proteinExistence type="predicted"/>
<evidence type="ECO:0000313" key="2">
    <source>
        <dbReference type="Proteomes" id="UP000802098"/>
    </source>
</evidence>
<dbReference type="EMBL" id="JAAOCD010000006">
    <property type="protein sequence ID" value="NHK99512.1"/>
    <property type="molecule type" value="Genomic_DNA"/>
</dbReference>
<comment type="caution">
    <text evidence="1">The sequence shown here is derived from an EMBL/GenBank/DDBJ whole genome shotgun (WGS) entry which is preliminary data.</text>
</comment>
<keyword evidence="2" id="KW-1185">Reference proteome</keyword>
<reference evidence="1 2" key="1">
    <citation type="submission" date="2020-03" db="EMBL/GenBank/DDBJ databases">
        <title>Rubrivivax benzoatilyticus JA2 (sequenced after 10 years sub-culturing).</title>
        <authorList>
            <person name="Gupta D."/>
            <person name="Chintalapati S."/>
            <person name="Chintalapati V.R."/>
        </authorList>
    </citation>
    <scope>NUCLEOTIDE SEQUENCE [LARGE SCALE GENOMIC DNA]</scope>
    <source>
        <strain evidence="1 2">JA2-Mal</strain>
    </source>
</reference>
<protein>
    <submittedName>
        <fullName evidence="1">Uncharacterized protein</fullName>
    </submittedName>
</protein>
<organism evidence="1 2">
    <name type="scientific">Rubrivivax benzoatilyticus</name>
    <dbReference type="NCBI Taxonomy" id="316997"/>
    <lineage>
        <taxon>Bacteria</taxon>
        <taxon>Pseudomonadati</taxon>
        <taxon>Pseudomonadota</taxon>
        <taxon>Betaproteobacteria</taxon>
        <taxon>Burkholderiales</taxon>
        <taxon>Sphaerotilaceae</taxon>
        <taxon>Rubrivivax</taxon>
    </lineage>
</organism>
<sequence>MTAFTDRCAASGAQPLDDEPTGFVLQLEARPGMPQRHLVQFERDLEDYVDSRGLSLSGHRMRYWISRQDTPASAADQVALLDWLHHHPAIAIARVGPVRPSRDGEDDFSALTTHAAEEGFVQLHTSDVSLLGLAMLYRSGRIGPELYLQVLGGYVRAVVLH</sequence>
<evidence type="ECO:0000313" key="1">
    <source>
        <dbReference type="EMBL" id="NHK99512.1"/>
    </source>
</evidence>
<name>A0ABX0HWY0_9BURK</name>
<dbReference type="Proteomes" id="UP000802098">
    <property type="component" value="Unassembled WGS sequence"/>
</dbReference>
<dbReference type="RefSeq" id="WP_009855601.1">
    <property type="nucleotide sequence ID" value="NZ_JAAOCD010000006.1"/>
</dbReference>